<organism evidence="1 2">
    <name type="scientific">Dentiscutata erythropus</name>
    <dbReference type="NCBI Taxonomy" id="1348616"/>
    <lineage>
        <taxon>Eukaryota</taxon>
        <taxon>Fungi</taxon>
        <taxon>Fungi incertae sedis</taxon>
        <taxon>Mucoromycota</taxon>
        <taxon>Glomeromycotina</taxon>
        <taxon>Glomeromycetes</taxon>
        <taxon>Diversisporales</taxon>
        <taxon>Gigasporaceae</taxon>
        <taxon>Dentiscutata</taxon>
    </lineage>
</organism>
<dbReference type="AlphaFoldDB" id="A0A9N9DGU5"/>
<feature type="non-terminal residue" evidence="1">
    <location>
        <position position="105"/>
    </location>
</feature>
<dbReference type="EMBL" id="CAJVPY010005230">
    <property type="protein sequence ID" value="CAG8638354.1"/>
    <property type="molecule type" value="Genomic_DNA"/>
</dbReference>
<accession>A0A9N9DGU5</accession>
<keyword evidence="2" id="KW-1185">Reference proteome</keyword>
<reference evidence="1" key="1">
    <citation type="submission" date="2021-06" db="EMBL/GenBank/DDBJ databases">
        <authorList>
            <person name="Kallberg Y."/>
            <person name="Tangrot J."/>
            <person name="Rosling A."/>
        </authorList>
    </citation>
    <scope>NUCLEOTIDE SEQUENCE</scope>
    <source>
        <strain evidence="1">MA453B</strain>
    </source>
</reference>
<dbReference type="OrthoDB" id="5425374at2759"/>
<gene>
    <name evidence="1" type="ORF">DERYTH_LOCUS9515</name>
</gene>
<evidence type="ECO:0000313" key="1">
    <source>
        <dbReference type="EMBL" id="CAG8638354.1"/>
    </source>
</evidence>
<sequence>MKANESPETTLEQALDQHIEKITKQLNQQRLQAQTNIKNAQEKQKGYYDKNIKSIEFKIDDQVLLYKSANEKVYSNKLREKWKGPYFIYDYGAPRTYKLRTIEEK</sequence>
<evidence type="ECO:0000313" key="2">
    <source>
        <dbReference type="Proteomes" id="UP000789405"/>
    </source>
</evidence>
<proteinExistence type="predicted"/>
<name>A0A9N9DGU5_9GLOM</name>
<protein>
    <submittedName>
        <fullName evidence="1">19652_t:CDS:1</fullName>
    </submittedName>
</protein>
<dbReference type="Proteomes" id="UP000789405">
    <property type="component" value="Unassembled WGS sequence"/>
</dbReference>
<comment type="caution">
    <text evidence="1">The sequence shown here is derived from an EMBL/GenBank/DDBJ whole genome shotgun (WGS) entry which is preliminary data.</text>
</comment>